<name>A0A1F6V9T7_9BACT</name>
<sequence length="71" mass="8068">MKITYDKTIDALYLHFQEGVFSRNKEVEEGIVLDIGKGNKILGIEILDASKRIKPQNMNYLDFQIPVGISV</sequence>
<evidence type="ECO:0008006" key="3">
    <source>
        <dbReference type="Google" id="ProtNLM"/>
    </source>
</evidence>
<dbReference type="AlphaFoldDB" id="A0A1F6V9T7"/>
<dbReference type="PANTHER" id="PTHR37029:SF1">
    <property type="entry name" value="SSR1768 PROTEIN"/>
    <property type="match status" value="1"/>
</dbReference>
<gene>
    <name evidence="1" type="ORF">A2642_04615</name>
</gene>
<accession>A0A1F6V9T7</accession>
<dbReference type="Proteomes" id="UP000178700">
    <property type="component" value="Unassembled WGS sequence"/>
</dbReference>
<dbReference type="Pfam" id="PF10049">
    <property type="entry name" value="DUF2283"/>
    <property type="match status" value="1"/>
</dbReference>
<protein>
    <recommendedName>
        <fullName evidence="3">DUF2283 domain-containing protein</fullName>
    </recommendedName>
</protein>
<organism evidence="1 2">
    <name type="scientific">Candidatus Nomurabacteria bacterium RIFCSPHIGHO2_01_FULL_39_10</name>
    <dbReference type="NCBI Taxonomy" id="1801733"/>
    <lineage>
        <taxon>Bacteria</taxon>
        <taxon>Candidatus Nomuraibacteriota</taxon>
    </lineage>
</organism>
<evidence type="ECO:0000313" key="1">
    <source>
        <dbReference type="EMBL" id="OGI66401.1"/>
    </source>
</evidence>
<dbReference type="PANTHER" id="PTHR37029">
    <property type="entry name" value="SSR1768 PROTEIN"/>
    <property type="match status" value="1"/>
</dbReference>
<proteinExistence type="predicted"/>
<evidence type="ECO:0000313" key="2">
    <source>
        <dbReference type="Proteomes" id="UP000178700"/>
    </source>
</evidence>
<dbReference type="EMBL" id="MFTJ01000012">
    <property type="protein sequence ID" value="OGI66401.1"/>
    <property type="molecule type" value="Genomic_DNA"/>
</dbReference>
<reference evidence="1 2" key="1">
    <citation type="journal article" date="2016" name="Nat. Commun.">
        <title>Thousands of microbial genomes shed light on interconnected biogeochemical processes in an aquifer system.</title>
        <authorList>
            <person name="Anantharaman K."/>
            <person name="Brown C.T."/>
            <person name="Hug L.A."/>
            <person name="Sharon I."/>
            <person name="Castelle C.J."/>
            <person name="Probst A.J."/>
            <person name="Thomas B.C."/>
            <person name="Singh A."/>
            <person name="Wilkins M.J."/>
            <person name="Karaoz U."/>
            <person name="Brodie E.L."/>
            <person name="Williams K.H."/>
            <person name="Hubbard S.S."/>
            <person name="Banfield J.F."/>
        </authorList>
    </citation>
    <scope>NUCLEOTIDE SEQUENCE [LARGE SCALE GENOMIC DNA]</scope>
</reference>
<comment type="caution">
    <text evidence="1">The sequence shown here is derived from an EMBL/GenBank/DDBJ whole genome shotgun (WGS) entry which is preliminary data.</text>
</comment>
<dbReference type="InterPro" id="IPR019270">
    <property type="entry name" value="DUF2283"/>
</dbReference>